<keyword evidence="1" id="KW-0472">Membrane</keyword>
<sequence length="380" mass="44432">MEKTKPQRRYDLDWMRVLLILSVFLYHSGRVFHKWDWHVKDVISPGFALVLGFMEMWMLPAIFVVSAASIWYGLGYQKPGRFIWRKVLRILVPLVFGIFILSPHQVYLERFTHGQFSGSFFQWFPHYFEGLYGLEEGGNFAFHGMHLWYLMLLFLFTLLLLPLFLLLRSKEGRPIVRGIGSFLKIPGMIYLLGLLLAVPMAYINPESVLGLRDFAGWNMVYYIILLFFGFLIFADERIQQAIIKQRFVSLIVAIALYVTLNRGIFIKTEPTLLGWWFQYTVSSWCFILTILGLGMKYLSGTGRFLRYTTEAVLPFYMLHQPIILLIAFWVVQLQIPILVKYLIIVILSFAGIMLLYEGLRRVGVLRFLFGMKVGRRRARS</sequence>
<feature type="domain" description="Acyltransferase 3" evidence="2">
    <location>
        <begin position="10"/>
        <end position="356"/>
    </location>
</feature>
<feature type="transmembrane region" description="Helical" evidence="1">
    <location>
        <begin position="276"/>
        <end position="299"/>
    </location>
</feature>
<name>A0A0F9HGZ0_9ZZZZ</name>
<feature type="transmembrane region" description="Helical" evidence="1">
    <location>
        <begin position="12"/>
        <end position="29"/>
    </location>
</feature>
<dbReference type="AlphaFoldDB" id="A0A0F9HGZ0"/>
<keyword evidence="1" id="KW-0812">Transmembrane</keyword>
<reference evidence="3" key="1">
    <citation type="journal article" date="2015" name="Nature">
        <title>Complex archaea that bridge the gap between prokaryotes and eukaryotes.</title>
        <authorList>
            <person name="Spang A."/>
            <person name="Saw J.H."/>
            <person name="Jorgensen S.L."/>
            <person name="Zaremba-Niedzwiedzka K."/>
            <person name="Martijn J."/>
            <person name="Lind A.E."/>
            <person name="van Eijk R."/>
            <person name="Schleper C."/>
            <person name="Guy L."/>
            <person name="Ettema T.J."/>
        </authorList>
    </citation>
    <scope>NUCLEOTIDE SEQUENCE</scope>
</reference>
<dbReference type="GO" id="GO:0016747">
    <property type="term" value="F:acyltransferase activity, transferring groups other than amino-acyl groups"/>
    <property type="evidence" value="ECO:0007669"/>
    <property type="project" value="InterPro"/>
</dbReference>
<dbReference type="EMBL" id="LAZR01022712">
    <property type="protein sequence ID" value="KKL80920.1"/>
    <property type="molecule type" value="Genomic_DNA"/>
</dbReference>
<dbReference type="InterPro" id="IPR002656">
    <property type="entry name" value="Acyl_transf_3_dom"/>
</dbReference>
<protein>
    <recommendedName>
        <fullName evidence="2">Acyltransferase 3 domain-containing protein</fullName>
    </recommendedName>
</protein>
<feature type="transmembrane region" description="Helical" evidence="1">
    <location>
        <begin position="246"/>
        <end position="264"/>
    </location>
</feature>
<feature type="transmembrane region" description="Helical" evidence="1">
    <location>
        <begin position="214"/>
        <end position="234"/>
    </location>
</feature>
<evidence type="ECO:0000256" key="1">
    <source>
        <dbReference type="SAM" id="Phobius"/>
    </source>
</evidence>
<dbReference type="PANTHER" id="PTHR36927:SF3">
    <property type="entry name" value="GLUCANS BIOSYNTHESIS PROTEIN C"/>
    <property type="match status" value="1"/>
</dbReference>
<keyword evidence="1" id="KW-1133">Transmembrane helix</keyword>
<accession>A0A0F9HGZ0</accession>
<evidence type="ECO:0000313" key="3">
    <source>
        <dbReference type="EMBL" id="KKL80920.1"/>
    </source>
</evidence>
<feature type="transmembrane region" description="Helical" evidence="1">
    <location>
        <begin position="179"/>
        <end position="202"/>
    </location>
</feature>
<feature type="transmembrane region" description="Helical" evidence="1">
    <location>
        <begin position="87"/>
        <end position="107"/>
    </location>
</feature>
<feature type="transmembrane region" description="Helical" evidence="1">
    <location>
        <begin position="147"/>
        <end position="167"/>
    </location>
</feature>
<dbReference type="InterPro" id="IPR050623">
    <property type="entry name" value="Glucan_succinyl_AcylTrfase"/>
</dbReference>
<comment type="caution">
    <text evidence="3">The sequence shown here is derived from an EMBL/GenBank/DDBJ whole genome shotgun (WGS) entry which is preliminary data.</text>
</comment>
<gene>
    <name evidence="3" type="ORF">LCGC14_1999940</name>
</gene>
<feature type="transmembrane region" description="Helical" evidence="1">
    <location>
        <begin position="337"/>
        <end position="356"/>
    </location>
</feature>
<organism evidence="3">
    <name type="scientific">marine sediment metagenome</name>
    <dbReference type="NCBI Taxonomy" id="412755"/>
    <lineage>
        <taxon>unclassified sequences</taxon>
        <taxon>metagenomes</taxon>
        <taxon>ecological metagenomes</taxon>
    </lineage>
</organism>
<dbReference type="PANTHER" id="PTHR36927">
    <property type="entry name" value="BLR4337 PROTEIN"/>
    <property type="match status" value="1"/>
</dbReference>
<evidence type="ECO:0000259" key="2">
    <source>
        <dbReference type="Pfam" id="PF01757"/>
    </source>
</evidence>
<feature type="transmembrane region" description="Helical" evidence="1">
    <location>
        <begin position="49"/>
        <end position="75"/>
    </location>
</feature>
<dbReference type="Pfam" id="PF01757">
    <property type="entry name" value="Acyl_transf_3"/>
    <property type="match status" value="1"/>
</dbReference>
<proteinExistence type="predicted"/>
<feature type="transmembrane region" description="Helical" evidence="1">
    <location>
        <begin position="311"/>
        <end position="331"/>
    </location>
</feature>